<name>A0AA38HHT8_9CUCU</name>
<organism evidence="1 2">
    <name type="scientific">Zophobas morio</name>
    <dbReference type="NCBI Taxonomy" id="2755281"/>
    <lineage>
        <taxon>Eukaryota</taxon>
        <taxon>Metazoa</taxon>
        <taxon>Ecdysozoa</taxon>
        <taxon>Arthropoda</taxon>
        <taxon>Hexapoda</taxon>
        <taxon>Insecta</taxon>
        <taxon>Pterygota</taxon>
        <taxon>Neoptera</taxon>
        <taxon>Endopterygota</taxon>
        <taxon>Coleoptera</taxon>
        <taxon>Polyphaga</taxon>
        <taxon>Cucujiformia</taxon>
        <taxon>Tenebrionidae</taxon>
        <taxon>Zophobas</taxon>
    </lineage>
</organism>
<protein>
    <submittedName>
        <fullName evidence="1">Uncharacterized protein</fullName>
    </submittedName>
</protein>
<accession>A0AA38HHT8</accession>
<evidence type="ECO:0000313" key="1">
    <source>
        <dbReference type="EMBL" id="KAJ3622616.1"/>
    </source>
</evidence>
<evidence type="ECO:0000313" key="2">
    <source>
        <dbReference type="Proteomes" id="UP001168821"/>
    </source>
</evidence>
<proteinExistence type="predicted"/>
<reference evidence="1" key="1">
    <citation type="journal article" date="2023" name="G3 (Bethesda)">
        <title>Whole genome assemblies of Zophobas morio and Tenebrio molitor.</title>
        <authorList>
            <person name="Kaur S."/>
            <person name="Stinson S.A."/>
            <person name="diCenzo G.C."/>
        </authorList>
    </citation>
    <scope>NUCLEOTIDE SEQUENCE</scope>
    <source>
        <strain evidence="1">QUZm001</strain>
    </source>
</reference>
<sequence length="225" mass="24509">MFNALKNDTEYSLTFNITPYSSEIDDLGTMLNAKYEQKNGDENDIKIYGLNENQSTINLNTKYSDLLKTSDDSEIIPIVINKTTAKKAGLQIGSIEEMSYEMDEIQKNINNETKTACLAGDDCIDESIMTNIGIDNDVDAYVPESGQSYYSKSGSYAILSGTNPETVESALVAGNKIAGENAYHSTEPLDGLKSANNGETFVASQSKNIKFKVVGIQNSYGKAQA</sequence>
<comment type="caution">
    <text evidence="1">The sequence shown here is derived from an EMBL/GenBank/DDBJ whole genome shotgun (WGS) entry which is preliminary data.</text>
</comment>
<dbReference type="EMBL" id="JALNTZ010001825">
    <property type="protein sequence ID" value="KAJ3622616.1"/>
    <property type="molecule type" value="Genomic_DNA"/>
</dbReference>
<keyword evidence="2" id="KW-1185">Reference proteome</keyword>
<dbReference type="AlphaFoldDB" id="A0AA38HHT8"/>
<dbReference type="Proteomes" id="UP001168821">
    <property type="component" value="Unassembled WGS sequence"/>
</dbReference>
<gene>
    <name evidence="1" type="ORF">Zmor_004449</name>
</gene>